<accession>A0A3E4U2K9</accession>
<sequence>MSDSRIYADRDCVETGSGCSLKGKVIVLKESAQEAGFGRQLYYCTGGKGANANALGKSVFLVNLKNGEFERCIRDHVLGVLKPELLPDEEKLQLSQIRPLGALPLENHEPQYSGYSFLEDGRYAAGVWLCNEKEAMEYVEMQKSYQHRIMLCDRNDFCVWEVRDGRQVYPTQEELDQMRQGLEGSPGPMQM</sequence>
<name>A0A3E4U2K9_9FIRM</name>
<reference evidence="1 2" key="1">
    <citation type="submission" date="2018-08" db="EMBL/GenBank/DDBJ databases">
        <title>A genome reference for cultivated species of the human gut microbiota.</title>
        <authorList>
            <person name="Zou Y."/>
            <person name="Xue W."/>
            <person name="Luo G."/>
        </authorList>
    </citation>
    <scope>NUCLEOTIDE SEQUENCE [LARGE SCALE GENOMIC DNA]</scope>
    <source>
        <strain evidence="1 2">TF05-11AC</strain>
    </source>
</reference>
<dbReference type="AlphaFoldDB" id="A0A3E4U2K9"/>
<proteinExistence type="predicted"/>
<gene>
    <name evidence="1" type="ORF">DXC39_20030</name>
</gene>
<dbReference type="EMBL" id="QSSQ01000024">
    <property type="protein sequence ID" value="RGM00821.1"/>
    <property type="molecule type" value="Genomic_DNA"/>
</dbReference>
<comment type="caution">
    <text evidence="1">The sequence shown here is derived from an EMBL/GenBank/DDBJ whole genome shotgun (WGS) entry which is preliminary data.</text>
</comment>
<organism evidence="1 2">
    <name type="scientific">Hungatella hathewayi</name>
    <dbReference type="NCBI Taxonomy" id="154046"/>
    <lineage>
        <taxon>Bacteria</taxon>
        <taxon>Bacillati</taxon>
        <taxon>Bacillota</taxon>
        <taxon>Clostridia</taxon>
        <taxon>Lachnospirales</taxon>
        <taxon>Lachnospiraceae</taxon>
        <taxon>Hungatella</taxon>
    </lineage>
</organism>
<protein>
    <submittedName>
        <fullName evidence="1">Uncharacterized protein</fullName>
    </submittedName>
</protein>
<evidence type="ECO:0000313" key="1">
    <source>
        <dbReference type="EMBL" id="RGM00821.1"/>
    </source>
</evidence>
<dbReference type="RefSeq" id="WP_117634157.1">
    <property type="nucleotide sequence ID" value="NZ_CAXSXZ010000009.1"/>
</dbReference>
<dbReference type="Proteomes" id="UP000261257">
    <property type="component" value="Unassembled WGS sequence"/>
</dbReference>
<evidence type="ECO:0000313" key="2">
    <source>
        <dbReference type="Proteomes" id="UP000261257"/>
    </source>
</evidence>